<dbReference type="SUPFAM" id="SSF54928">
    <property type="entry name" value="RNA-binding domain, RBD"/>
    <property type="match status" value="2"/>
</dbReference>
<dbReference type="FunFam" id="3.30.70.330:FF:001261">
    <property type="entry name" value="Nucleic acid binding protein, putative"/>
    <property type="match status" value="1"/>
</dbReference>
<dbReference type="CDD" id="cd01723">
    <property type="entry name" value="LSm4"/>
    <property type="match status" value="1"/>
</dbReference>
<gene>
    <name evidence="6" type="ORF">PFFVO_03170</name>
</gene>
<dbReference type="InterPro" id="IPR000504">
    <property type="entry name" value="RRM_dom"/>
</dbReference>
<evidence type="ECO:0000256" key="3">
    <source>
        <dbReference type="SAM" id="MobiDB-lite"/>
    </source>
</evidence>
<dbReference type="InterPro" id="IPR047575">
    <property type="entry name" value="Sm"/>
</dbReference>
<dbReference type="EMBL" id="KI925085">
    <property type="protein sequence ID" value="ETW17943.1"/>
    <property type="molecule type" value="Genomic_DNA"/>
</dbReference>
<dbReference type="InterPro" id="IPR053260">
    <property type="entry name" value="hnRNP"/>
</dbReference>
<evidence type="ECO:0000259" key="4">
    <source>
        <dbReference type="PROSITE" id="PS50102"/>
    </source>
</evidence>
<dbReference type="GO" id="GO:0003723">
    <property type="term" value="F:RNA binding"/>
    <property type="evidence" value="ECO:0007669"/>
    <property type="project" value="UniProtKB-UniRule"/>
</dbReference>
<dbReference type="Proteomes" id="UP000030690">
    <property type="component" value="Unassembled WGS sequence"/>
</dbReference>
<sequence>MVELKNGETYSGFLVFCDRFMNLHMKNIICTSKDGDKFWKISECYVRGNSIKYIRVQDQAIEQAIEETAEQREEIFKDTNHNEKCINMKREDYKTNNMYEDTDINNVSNNTFNEISGKEKNQNNIEYNENVKSHNKTLKLSNEKNNLSSKEKENILHNGSGEINDYNKMKDKDIPGKDKNGKTDIDNDNNNNNNDKIKSNNILESEINNIQKNRTDKKKKKNEVNDTIPSTSEGENNINKLNTNKKDTIINNKDEDKKKREPEEKNNDTFQNEQSVYVDEVIKEYPRIFATRLPFEASKKDLEKYFSKFGKIVDIYVSRNISNNKNKGFGFVSFEKQESMNKVLKEKLHIICGKEIVVDVASMRDDKYKHLFHMPSENYLMKNEKKDKRFMKNRNKTNFLKYPIYNNVNNISDISKIGYHNMMYPNVNNFPSTNYQPLAYQDFNMKASFRNVYSPVLYNPYVKPFNPTYKNSTPVVTNDYVYNLINYNIWNNVVPYNNNLYNSKKISLPNYYYNRPYPNQSIAMKNNNNRPHNLNKNEKPRTNYTSFTRKLPGGDEWNKRGYKLFVTKLNSATTIEKLRNYFEKFGEIIDIYMPNDVYTNRPRGIAFVTFLDNESVKNILSDEHSKHIIDGKEVVLDLADPENKGKNK</sequence>
<feature type="compositionally biased region" description="Basic and acidic residues" evidence="3">
    <location>
        <begin position="165"/>
        <end position="185"/>
    </location>
</feature>
<feature type="compositionally biased region" description="Low complexity" evidence="3">
    <location>
        <begin position="523"/>
        <end position="534"/>
    </location>
</feature>
<protein>
    <recommendedName>
        <fullName evidence="8">RRM domain-containing protein</fullName>
    </recommendedName>
</protein>
<evidence type="ECO:0000313" key="6">
    <source>
        <dbReference type="EMBL" id="ETW17943.1"/>
    </source>
</evidence>
<feature type="compositionally biased region" description="Low complexity" evidence="3">
    <location>
        <begin position="188"/>
        <end position="210"/>
    </location>
</feature>
<dbReference type="Gene3D" id="3.30.70.330">
    <property type="match status" value="2"/>
</dbReference>
<dbReference type="PROSITE" id="PS52002">
    <property type="entry name" value="SM"/>
    <property type="match status" value="1"/>
</dbReference>
<keyword evidence="1" id="KW-0508">mRNA splicing</keyword>
<dbReference type="Pfam" id="PF00076">
    <property type="entry name" value="RRM_1"/>
    <property type="match status" value="2"/>
</dbReference>
<dbReference type="InterPro" id="IPR001163">
    <property type="entry name" value="Sm_dom_euk/arc"/>
</dbReference>
<dbReference type="InterPro" id="IPR035979">
    <property type="entry name" value="RBD_domain_sf"/>
</dbReference>
<feature type="domain" description="RRM" evidence="4">
    <location>
        <begin position="562"/>
        <end position="641"/>
    </location>
</feature>
<dbReference type="SMART" id="SM00360">
    <property type="entry name" value="RRM"/>
    <property type="match status" value="2"/>
</dbReference>
<evidence type="ECO:0008006" key="8">
    <source>
        <dbReference type="Google" id="ProtNLM"/>
    </source>
</evidence>
<evidence type="ECO:0000313" key="7">
    <source>
        <dbReference type="Proteomes" id="UP000030690"/>
    </source>
</evidence>
<dbReference type="PANTHER" id="PTHR48035:SF2">
    <property type="entry name" value="RNA-BINDING REGION RNP-1 DOMAIN-CONTAINING PROTEIN"/>
    <property type="match status" value="1"/>
</dbReference>
<dbReference type="AlphaFoldDB" id="A0A024V4J5"/>
<keyword evidence="1" id="KW-0747">Spliceosome</keyword>
<dbReference type="PROSITE" id="PS50102">
    <property type="entry name" value="RRM"/>
    <property type="match status" value="2"/>
</dbReference>
<keyword evidence="1" id="KW-0507">mRNA processing</keyword>
<dbReference type="GO" id="GO:0000956">
    <property type="term" value="P:nuclear-transcribed mRNA catabolic process"/>
    <property type="evidence" value="ECO:0007669"/>
    <property type="project" value="InterPro"/>
</dbReference>
<evidence type="ECO:0000256" key="2">
    <source>
        <dbReference type="PROSITE-ProRule" id="PRU00176"/>
    </source>
</evidence>
<feature type="region of interest" description="Disordered" evidence="3">
    <location>
        <begin position="523"/>
        <end position="548"/>
    </location>
</feature>
<dbReference type="GO" id="GO:0005681">
    <property type="term" value="C:spliceosomal complex"/>
    <property type="evidence" value="ECO:0007669"/>
    <property type="project" value="UniProtKB-KW"/>
</dbReference>
<feature type="region of interest" description="Disordered" evidence="3">
    <location>
        <begin position="132"/>
        <end position="272"/>
    </location>
</feature>
<dbReference type="Gene3D" id="2.30.30.100">
    <property type="match status" value="1"/>
</dbReference>
<feature type="domain" description="RRM" evidence="4">
    <location>
        <begin position="286"/>
        <end position="363"/>
    </location>
</feature>
<accession>A0A024V4J5</accession>
<reference evidence="6 7" key="1">
    <citation type="submission" date="2013-02" db="EMBL/GenBank/DDBJ databases">
        <title>The Genome Annotation of Plasmodium falciparum Vietnam Oak-Knoll (FVO).</title>
        <authorList>
            <consortium name="The Broad Institute Genome Sequencing Platform"/>
            <consortium name="The Broad Institute Genome Sequencing Center for Infectious Disease"/>
            <person name="Neafsey D."/>
            <person name="Hoffman S."/>
            <person name="Volkman S."/>
            <person name="Rosenthal P."/>
            <person name="Walker B."/>
            <person name="Young S.K."/>
            <person name="Zeng Q."/>
            <person name="Gargeya S."/>
            <person name="Fitzgerald M."/>
            <person name="Haas B."/>
            <person name="Abouelleil A."/>
            <person name="Allen A.W."/>
            <person name="Alvarado L."/>
            <person name="Arachchi H.M."/>
            <person name="Berlin A.M."/>
            <person name="Chapman S.B."/>
            <person name="Gainer-Dewar J."/>
            <person name="Goldberg J."/>
            <person name="Griggs A."/>
            <person name="Gujja S."/>
            <person name="Hansen M."/>
            <person name="Howarth C."/>
            <person name="Imamovic A."/>
            <person name="Ireland A."/>
            <person name="Larimer J."/>
            <person name="McCowan C."/>
            <person name="Murphy C."/>
            <person name="Pearson M."/>
            <person name="Poon T.W."/>
            <person name="Priest M."/>
            <person name="Roberts A."/>
            <person name="Saif S."/>
            <person name="Shea T."/>
            <person name="Sisk P."/>
            <person name="Sykes S."/>
            <person name="Wortman J."/>
            <person name="Nusbaum C."/>
            <person name="Birren B."/>
        </authorList>
    </citation>
    <scope>NUCLEOTIDE SEQUENCE [LARGE SCALE GENOMIC DNA]</scope>
    <source>
        <strain evidence="7">Vietnam Oak-Knoll (FVO)</strain>
    </source>
</reference>
<reference evidence="6 7" key="2">
    <citation type="submission" date="2013-02" db="EMBL/GenBank/DDBJ databases">
        <title>The Genome Sequence of Plasmodium falciparum Vietnam Oak-Knoll (FVO).</title>
        <authorList>
            <consortium name="The Broad Institute Genome Sequencing Platform"/>
            <consortium name="The Broad Institute Genome Sequencing Center for Infectious Disease"/>
            <person name="Neafsey D."/>
            <person name="Cheeseman I."/>
            <person name="Volkman S."/>
            <person name="Adams J."/>
            <person name="Walker B."/>
            <person name="Young S.K."/>
            <person name="Zeng Q."/>
            <person name="Gargeya S."/>
            <person name="Fitzgerald M."/>
            <person name="Haas B."/>
            <person name="Abouelleil A."/>
            <person name="Alvarado L."/>
            <person name="Arachchi H.M."/>
            <person name="Berlin A.M."/>
            <person name="Chapman S.B."/>
            <person name="Dewar J."/>
            <person name="Goldberg J."/>
            <person name="Griggs A."/>
            <person name="Gujja S."/>
            <person name="Hansen M."/>
            <person name="Howarth C."/>
            <person name="Imamovic A."/>
            <person name="Larimer J."/>
            <person name="McCowan C."/>
            <person name="Murphy C."/>
            <person name="Neiman D."/>
            <person name="Pearson M."/>
            <person name="Priest M."/>
            <person name="Roberts A."/>
            <person name="Saif S."/>
            <person name="Shea T."/>
            <person name="Sisk P."/>
            <person name="Sykes S."/>
            <person name="Wortman J."/>
            <person name="Nusbaum C."/>
            <person name="Birren B."/>
        </authorList>
    </citation>
    <scope>NUCLEOTIDE SEQUENCE [LARGE SCALE GENOMIC DNA]</scope>
    <source>
        <strain evidence="7">Vietnam Oak-Knoll (FVO)</strain>
    </source>
</reference>
<dbReference type="InterPro" id="IPR010920">
    <property type="entry name" value="LSM_dom_sf"/>
</dbReference>
<dbReference type="SUPFAM" id="SSF50182">
    <property type="entry name" value="Sm-like ribonucleoproteins"/>
    <property type="match status" value="1"/>
</dbReference>
<dbReference type="PANTHER" id="PTHR48035">
    <property type="entry name" value="HETEROGENEOUS NUCLEAR RIBONUCLEOPROTEIN 1"/>
    <property type="match status" value="1"/>
</dbReference>
<feature type="domain" description="Sm" evidence="5">
    <location>
        <begin position="1"/>
        <end position="60"/>
    </location>
</feature>
<feature type="compositionally biased region" description="Polar residues" evidence="3">
    <location>
        <begin position="225"/>
        <end position="234"/>
    </location>
</feature>
<dbReference type="OrthoDB" id="21467at2759"/>
<dbReference type="SMART" id="SM00651">
    <property type="entry name" value="Sm"/>
    <property type="match status" value="1"/>
</dbReference>
<organism evidence="6 7">
    <name type="scientific">Plasmodium falciparum Vietnam Oak-Knoll</name>
    <name type="common">FVO</name>
    <dbReference type="NCBI Taxonomy" id="1036723"/>
    <lineage>
        <taxon>Eukaryota</taxon>
        <taxon>Sar</taxon>
        <taxon>Alveolata</taxon>
        <taxon>Apicomplexa</taxon>
        <taxon>Aconoidasida</taxon>
        <taxon>Haemosporida</taxon>
        <taxon>Plasmodiidae</taxon>
        <taxon>Plasmodium</taxon>
        <taxon>Plasmodium (Laverania)</taxon>
    </lineage>
</organism>
<evidence type="ECO:0000259" key="5">
    <source>
        <dbReference type="PROSITE" id="PS52002"/>
    </source>
</evidence>
<evidence type="ECO:0000256" key="1">
    <source>
        <dbReference type="ARBA" id="ARBA00022728"/>
    </source>
</evidence>
<proteinExistence type="predicted"/>
<dbReference type="InterPro" id="IPR012677">
    <property type="entry name" value="Nucleotide-bd_a/b_plait_sf"/>
</dbReference>
<feature type="compositionally biased region" description="Basic and acidic residues" evidence="3">
    <location>
        <begin position="244"/>
        <end position="267"/>
    </location>
</feature>
<dbReference type="InterPro" id="IPR034101">
    <property type="entry name" value="Lsm4"/>
</dbReference>
<keyword evidence="2" id="KW-0694">RNA-binding</keyword>
<feature type="compositionally biased region" description="Polar residues" evidence="3">
    <location>
        <begin position="138"/>
        <end position="148"/>
    </location>
</feature>
<dbReference type="Pfam" id="PF01423">
    <property type="entry name" value="LSM"/>
    <property type="match status" value="1"/>
</dbReference>
<dbReference type="GO" id="GO:0000398">
    <property type="term" value="P:mRNA splicing, via spliceosome"/>
    <property type="evidence" value="ECO:0007669"/>
    <property type="project" value="InterPro"/>
</dbReference>
<name>A0A024V4J5_PLAFA</name>